<dbReference type="PANTHER" id="PTHR48081">
    <property type="entry name" value="AB HYDROLASE SUPERFAMILY PROTEIN C4A8.06C"/>
    <property type="match status" value="1"/>
</dbReference>
<dbReference type="InterPro" id="IPR050300">
    <property type="entry name" value="GDXG_lipolytic_enzyme"/>
</dbReference>
<dbReference type="InterPro" id="IPR013094">
    <property type="entry name" value="AB_hydrolase_3"/>
</dbReference>
<evidence type="ECO:0000313" key="3">
    <source>
        <dbReference type="EMBL" id="MFD1238042.1"/>
    </source>
</evidence>
<dbReference type="RefSeq" id="WP_346090159.1">
    <property type="nucleotide sequence ID" value="NZ_BAABKS010000006.1"/>
</dbReference>
<comment type="caution">
    <text evidence="3">The sequence shown here is derived from an EMBL/GenBank/DDBJ whole genome shotgun (WGS) entry which is preliminary data.</text>
</comment>
<dbReference type="GO" id="GO:0016787">
    <property type="term" value="F:hydrolase activity"/>
    <property type="evidence" value="ECO:0007669"/>
    <property type="project" value="UniProtKB-KW"/>
</dbReference>
<keyword evidence="4" id="KW-1185">Reference proteome</keyword>
<protein>
    <submittedName>
        <fullName evidence="3">Alpha/beta hydrolase</fullName>
    </submittedName>
</protein>
<dbReference type="InterPro" id="IPR029058">
    <property type="entry name" value="AB_hydrolase_fold"/>
</dbReference>
<proteinExistence type="predicted"/>
<accession>A0ABW3VS89</accession>
<feature type="domain" description="Alpha/beta hydrolase fold-3" evidence="2">
    <location>
        <begin position="90"/>
        <end position="292"/>
    </location>
</feature>
<dbReference type="PANTHER" id="PTHR48081:SF8">
    <property type="entry name" value="ALPHA_BETA HYDROLASE FOLD-3 DOMAIN-CONTAINING PROTEIN-RELATED"/>
    <property type="match status" value="1"/>
</dbReference>
<reference evidence="4" key="1">
    <citation type="journal article" date="2019" name="Int. J. Syst. Evol. Microbiol.">
        <title>The Global Catalogue of Microorganisms (GCM) 10K type strain sequencing project: providing services to taxonomists for standard genome sequencing and annotation.</title>
        <authorList>
            <consortium name="The Broad Institute Genomics Platform"/>
            <consortium name="The Broad Institute Genome Sequencing Center for Infectious Disease"/>
            <person name="Wu L."/>
            <person name="Ma J."/>
        </authorList>
    </citation>
    <scope>NUCLEOTIDE SEQUENCE [LARGE SCALE GENOMIC DNA]</scope>
    <source>
        <strain evidence="4">CCUG 49018</strain>
    </source>
</reference>
<sequence length="319" mass="33825">MTLAPPPFDPELAAALAATGQSSIATGITLDQLAVERANLAETVPTVTELAADATLRVEERTVPGAEDGPELELLVVRPRGRTDPRPVVYHTHGGGLIMGNNRYGLDPVLDFVRELDLVVVSVGYRLAPEHPFPAGTEDAYAGLRWLASDPAAVGGDGRIVLTGGSAGGSLAAALALLARDRGEVSVTGQLLMYPMLDDRNESVSARQMHGLGVWDRVSNETGWAAWLGGAAEVSPYAAPARATDLTGLPPAFLDAGSAETFRDEIVDYAQRLWAAGGDAELHVWPGAFHAFDFLAPQADLSQRARAARLHWLRRLLGD</sequence>
<name>A0ABW3VS89_9PSEU</name>
<evidence type="ECO:0000313" key="4">
    <source>
        <dbReference type="Proteomes" id="UP001597182"/>
    </source>
</evidence>
<dbReference type="SUPFAM" id="SSF53474">
    <property type="entry name" value="alpha/beta-Hydrolases"/>
    <property type="match status" value="1"/>
</dbReference>
<evidence type="ECO:0000259" key="2">
    <source>
        <dbReference type="Pfam" id="PF07859"/>
    </source>
</evidence>
<dbReference type="EMBL" id="JBHTMB010000328">
    <property type="protein sequence ID" value="MFD1238042.1"/>
    <property type="molecule type" value="Genomic_DNA"/>
</dbReference>
<dbReference type="Gene3D" id="3.40.50.1820">
    <property type="entry name" value="alpha/beta hydrolase"/>
    <property type="match status" value="1"/>
</dbReference>
<evidence type="ECO:0000256" key="1">
    <source>
        <dbReference type="ARBA" id="ARBA00022801"/>
    </source>
</evidence>
<gene>
    <name evidence="3" type="ORF">ACFQ34_32570</name>
</gene>
<dbReference type="Proteomes" id="UP001597182">
    <property type="component" value="Unassembled WGS sequence"/>
</dbReference>
<keyword evidence="1 3" id="KW-0378">Hydrolase</keyword>
<organism evidence="3 4">
    <name type="scientific">Pseudonocardia benzenivorans</name>
    <dbReference type="NCBI Taxonomy" id="228005"/>
    <lineage>
        <taxon>Bacteria</taxon>
        <taxon>Bacillati</taxon>
        <taxon>Actinomycetota</taxon>
        <taxon>Actinomycetes</taxon>
        <taxon>Pseudonocardiales</taxon>
        <taxon>Pseudonocardiaceae</taxon>
        <taxon>Pseudonocardia</taxon>
    </lineage>
</organism>
<dbReference type="Pfam" id="PF07859">
    <property type="entry name" value="Abhydrolase_3"/>
    <property type="match status" value="1"/>
</dbReference>